<evidence type="ECO:0000256" key="1">
    <source>
        <dbReference type="ARBA" id="ARBA00022723"/>
    </source>
</evidence>
<keyword evidence="2 3" id="KW-0408">Iron</keyword>
<dbReference type="OrthoDB" id="425950at2759"/>
<accession>A0A812N7I4</accession>
<evidence type="ECO:0000256" key="2">
    <source>
        <dbReference type="ARBA" id="ARBA00023004"/>
    </source>
</evidence>
<keyword evidence="3" id="KW-0560">Oxidoreductase</keyword>
<dbReference type="InterPro" id="IPR003347">
    <property type="entry name" value="JmjC_dom"/>
</dbReference>
<dbReference type="Gene3D" id="2.60.120.650">
    <property type="entry name" value="Cupin"/>
    <property type="match status" value="1"/>
</dbReference>
<keyword evidence="7" id="KW-1185">Reference proteome</keyword>
<dbReference type="PROSITE" id="PS51184">
    <property type="entry name" value="JMJC"/>
    <property type="match status" value="1"/>
</dbReference>
<evidence type="ECO:0000313" key="7">
    <source>
        <dbReference type="Proteomes" id="UP000604046"/>
    </source>
</evidence>
<dbReference type="GO" id="GO:0032453">
    <property type="term" value="F:histone H3K4 demethylase activity"/>
    <property type="evidence" value="ECO:0007669"/>
    <property type="project" value="TreeGrafter"/>
</dbReference>
<evidence type="ECO:0000259" key="5">
    <source>
        <dbReference type="PROSITE" id="PS51184"/>
    </source>
</evidence>
<feature type="domain" description="JmjC" evidence="5">
    <location>
        <begin position="75"/>
        <end position="230"/>
    </location>
</feature>
<evidence type="ECO:0000256" key="3">
    <source>
        <dbReference type="RuleBase" id="RU366061"/>
    </source>
</evidence>
<evidence type="ECO:0000256" key="4">
    <source>
        <dbReference type="SAM" id="MobiDB-lite"/>
    </source>
</evidence>
<dbReference type="Proteomes" id="UP000604046">
    <property type="component" value="Unassembled WGS sequence"/>
</dbReference>
<dbReference type="GO" id="GO:0005730">
    <property type="term" value="C:nucleolus"/>
    <property type="evidence" value="ECO:0007669"/>
    <property type="project" value="TreeGrafter"/>
</dbReference>
<sequence length="687" mass="75784">MLAQLIRPLPVDTFFREVWEKEPRVFHAALAAHPAPLSWEVLDEVLLRTLAPGCPEEAELVVYKDLKPCEDYSSPTAAYLDGASIIVNHVDKLWRPVFDLCRALREFPSLYANCYVTPRASQAAPPHADDRDVLVFQLEGAKHWKIYGEPPVYLPYPSEQVGKNGLKVPRSLLDTEPVFEGALNVGDVLYVPRGLVHEAATQDEASLHLTVAVPTYDWTVSRVLCDALQAALDGPGGKEDQAMPGIFDKARLREILEHLDLNQAQAIFRAKNAHHNERQEEALKSAESCSIARLPVTSSTELCWHSGVGTVDGFEDVFFVAPDGTEFDLNRLLQMLPKGRPLRPADVCSHGQRAKRRRVAEVSQQRPKEELSPDLTGLALIQAAGEQATQPEFVALASRSPWIPQLRIFDPAPEEMSEWSTDGGEVEPTAESCDLVCGPSLPENANASTQHPGSVKTEHEHTKPAMKPTSQGRDADNRKSSAKPVMEQSHLEFLQFLPSNPASDDGGCECGTFPSETAPSGMSAHREKQSGVSASEAKQQTLGVTKRRTSRRTSPLRPGLVTEARQASGEVPSPPDAGRLRIRITPQHFSRLGTTFRHVQVNFSPVHFAIQAVDCAGYAWTACSNMMPRCLAVDRCRYKIDPNGKDVLVTLCTADEGRQAWKCLKRLELFLAYQTENQVGDSKNSFT</sequence>
<dbReference type="InterPro" id="IPR039994">
    <property type="entry name" value="NO66-like"/>
</dbReference>
<gene>
    <name evidence="6" type="ORF">SNAT2548_LOCUS16110</name>
</gene>
<evidence type="ECO:0000313" key="6">
    <source>
        <dbReference type="EMBL" id="CAE7306547.1"/>
    </source>
</evidence>
<keyword evidence="3" id="KW-0223">Dioxygenase</keyword>
<dbReference type="AlphaFoldDB" id="A0A812N7I4"/>
<comment type="function">
    <text evidence="3">Oxygenase that can act as both a histone lysine demethylase and a ribosomal histidine hydroxylase.</text>
</comment>
<dbReference type="GO" id="GO:0051864">
    <property type="term" value="F:histone H3K36 demethylase activity"/>
    <property type="evidence" value="ECO:0007669"/>
    <property type="project" value="TreeGrafter"/>
</dbReference>
<keyword evidence="3" id="KW-0804">Transcription</keyword>
<keyword evidence="3" id="KW-0539">Nucleus</keyword>
<keyword evidence="3" id="KW-0805">Transcription regulation</keyword>
<feature type="compositionally biased region" description="Polar residues" evidence="4">
    <location>
        <begin position="530"/>
        <end position="543"/>
    </location>
</feature>
<dbReference type="PANTHER" id="PTHR13096:SF8">
    <property type="entry name" value="RIBOSOMAL OXYGENASE 1"/>
    <property type="match status" value="1"/>
</dbReference>
<comment type="cofactor">
    <cofactor evidence="3">
        <name>Fe(2+)</name>
        <dbReference type="ChEBI" id="CHEBI:29033"/>
    </cofactor>
    <text evidence="3">Binds 1 Fe(2+) ion per subunit.</text>
</comment>
<dbReference type="Pfam" id="PF08007">
    <property type="entry name" value="JmjC_2"/>
    <property type="match status" value="1"/>
</dbReference>
<keyword evidence="1 3" id="KW-0479">Metal-binding</keyword>
<reference evidence="6" key="1">
    <citation type="submission" date="2021-02" db="EMBL/GenBank/DDBJ databases">
        <authorList>
            <person name="Dougan E. K."/>
            <person name="Rhodes N."/>
            <person name="Thang M."/>
            <person name="Chan C."/>
        </authorList>
    </citation>
    <scope>NUCLEOTIDE SEQUENCE</scope>
</reference>
<comment type="similarity">
    <text evidence="3">Belongs to the ROX family.</text>
</comment>
<feature type="compositionally biased region" description="Polar residues" evidence="4">
    <location>
        <begin position="443"/>
        <end position="452"/>
    </location>
</feature>
<proteinExistence type="inferred from homology"/>
<dbReference type="EMBL" id="CAJNDS010002074">
    <property type="protein sequence ID" value="CAE7306547.1"/>
    <property type="molecule type" value="Genomic_DNA"/>
</dbReference>
<comment type="subcellular location">
    <subcellularLocation>
        <location evidence="3">Nucleus</location>
    </subcellularLocation>
</comment>
<name>A0A812N7I4_9DINO</name>
<dbReference type="EC" id="1.14.11.-" evidence="3"/>
<organism evidence="6 7">
    <name type="scientific">Symbiodinium natans</name>
    <dbReference type="NCBI Taxonomy" id="878477"/>
    <lineage>
        <taxon>Eukaryota</taxon>
        <taxon>Sar</taxon>
        <taxon>Alveolata</taxon>
        <taxon>Dinophyceae</taxon>
        <taxon>Suessiales</taxon>
        <taxon>Symbiodiniaceae</taxon>
        <taxon>Symbiodinium</taxon>
    </lineage>
</organism>
<feature type="region of interest" description="Disordered" evidence="4">
    <location>
        <begin position="439"/>
        <end position="578"/>
    </location>
</feature>
<comment type="caution">
    <text evidence="6">The sequence shown here is derived from an EMBL/GenBank/DDBJ whole genome shotgun (WGS) entry which is preliminary data.</text>
</comment>
<dbReference type="GO" id="GO:0005506">
    <property type="term" value="F:iron ion binding"/>
    <property type="evidence" value="ECO:0007669"/>
    <property type="project" value="UniProtKB-UniRule"/>
</dbReference>
<dbReference type="SUPFAM" id="SSF51197">
    <property type="entry name" value="Clavaminate synthase-like"/>
    <property type="match status" value="1"/>
</dbReference>
<protein>
    <recommendedName>
        <fullName evidence="3">Bifunctional lysine-specific demethylase and histidyl-hydroxylase</fullName>
        <ecNumber evidence="3">1.14.11.-</ecNumber>
    </recommendedName>
</protein>
<dbReference type="PANTHER" id="PTHR13096">
    <property type="entry name" value="MINA53 MYC INDUCED NUCLEAR ANTIGEN"/>
    <property type="match status" value="1"/>
</dbReference>